<organism evidence="1">
    <name type="scientific">Anguilla anguilla</name>
    <name type="common">European freshwater eel</name>
    <name type="synonym">Muraena anguilla</name>
    <dbReference type="NCBI Taxonomy" id="7936"/>
    <lineage>
        <taxon>Eukaryota</taxon>
        <taxon>Metazoa</taxon>
        <taxon>Chordata</taxon>
        <taxon>Craniata</taxon>
        <taxon>Vertebrata</taxon>
        <taxon>Euteleostomi</taxon>
        <taxon>Actinopterygii</taxon>
        <taxon>Neopterygii</taxon>
        <taxon>Teleostei</taxon>
        <taxon>Anguilliformes</taxon>
        <taxon>Anguillidae</taxon>
        <taxon>Anguilla</taxon>
    </lineage>
</organism>
<name>A0A0E9T920_ANGAN</name>
<reference evidence="1" key="1">
    <citation type="submission" date="2014-11" db="EMBL/GenBank/DDBJ databases">
        <authorList>
            <person name="Amaro Gonzalez C."/>
        </authorList>
    </citation>
    <scope>NUCLEOTIDE SEQUENCE</scope>
</reference>
<sequence>MRINRRTTPYSLHCVGIRAAQQ</sequence>
<dbReference type="AlphaFoldDB" id="A0A0E9T920"/>
<dbReference type="EMBL" id="GBXM01059227">
    <property type="protein sequence ID" value="JAH49350.1"/>
    <property type="molecule type" value="Transcribed_RNA"/>
</dbReference>
<evidence type="ECO:0000313" key="1">
    <source>
        <dbReference type="EMBL" id="JAH49350.1"/>
    </source>
</evidence>
<protein>
    <submittedName>
        <fullName evidence="1">Uncharacterized protein</fullName>
    </submittedName>
</protein>
<accession>A0A0E9T920</accession>
<proteinExistence type="predicted"/>
<reference evidence="1" key="2">
    <citation type="journal article" date="2015" name="Fish Shellfish Immunol.">
        <title>Early steps in the European eel (Anguilla anguilla)-Vibrio vulnificus interaction in the gills: Role of the RtxA13 toxin.</title>
        <authorList>
            <person name="Callol A."/>
            <person name="Pajuelo D."/>
            <person name="Ebbesson L."/>
            <person name="Teles M."/>
            <person name="MacKenzie S."/>
            <person name="Amaro C."/>
        </authorList>
    </citation>
    <scope>NUCLEOTIDE SEQUENCE</scope>
</reference>